<feature type="transmembrane region" description="Helical" evidence="1">
    <location>
        <begin position="157"/>
        <end position="180"/>
    </location>
</feature>
<dbReference type="Proteomes" id="UP000492821">
    <property type="component" value="Unassembled WGS sequence"/>
</dbReference>
<protein>
    <submittedName>
        <fullName evidence="3">G_PROTEIN_RECEP_F1_2 domain-containing protein</fullName>
    </submittedName>
</protein>
<sequence>MGFTELLLTVDNRTNDLPFNLNKIPISDDLKTFIEEYKYVSDIITLALSVSSIFLGVLLYRIVLRALTFHIHLRTLVLIAFICYFFFRLTTDASLILTQFYKDDPMCMTFVIPQRFILIKFGQTLSGATFILFLGAFMTERMLATVWMKSYETYQSYLLMIFLTVTTFLIAFGISMVVYLGN</sequence>
<keyword evidence="2" id="KW-1185">Reference proteome</keyword>
<keyword evidence="1" id="KW-0472">Membrane</keyword>
<keyword evidence="1" id="KW-1133">Transmembrane helix</keyword>
<feature type="transmembrane region" description="Helical" evidence="1">
    <location>
        <begin position="76"/>
        <end position="97"/>
    </location>
</feature>
<evidence type="ECO:0000313" key="3">
    <source>
        <dbReference type="WBParaSite" id="Pan_g5410.t1"/>
    </source>
</evidence>
<keyword evidence="1" id="KW-0812">Transmembrane</keyword>
<reference evidence="3" key="2">
    <citation type="submission" date="2020-10" db="UniProtKB">
        <authorList>
            <consortium name="WormBaseParasite"/>
        </authorList>
    </citation>
    <scope>IDENTIFICATION</scope>
</reference>
<accession>A0A7E4W0H3</accession>
<dbReference type="WBParaSite" id="Pan_g5410.t1">
    <property type="protein sequence ID" value="Pan_g5410.t1"/>
    <property type="gene ID" value="Pan_g5410"/>
</dbReference>
<reference evidence="2" key="1">
    <citation type="journal article" date="2013" name="Genetics">
        <title>The draft genome and transcriptome of Panagrellus redivivus are shaped by the harsh demands of a free-living lifestyle.</title>
        <authorList>
            <person name="Srinivasan J."/>
            <person name="Dillman A.R."/>
            <person name="Macchietto M.G."/>
            <person name="Heikkinen L."/>
            <person name="Lakso M."/>
            <person name="Fracchia K.M."/>
            <person name="Antoshechkin I."/>
            <person name="Mortazavi A."/>
            <person name="Wong G."/>
            <person name="Sternberg P.W."/>
        </authorList>
    </citation>
    <scope>NUCLEOTIDE SEQUENCE [LARGE SCALE GENOMIC DNA]</scope>
    <source>
        <strain evidence="2">MT8872</strain>
    </source>
</reference>
<evidence type="ECO:0000256" key="1">
    <source>
        <dbReference type="SAM" id="Phobius"/>
    </source>
</evidence>
<dbReference type="AlphaFoldDB" id="A0A7E4W0H3"/>
<organism evidence="2 3">
    <name type="scientific">Panagrellus redivivus</name>
    <name type="common">Microworm</name>
    <dbReference type="NCBI Taxonomy" id="6233"/>
    <lineage>
        <taxon>Eukaryota</taxon>
        <taxon>Metazoa</taxon>
        <taxon>Ecdysozoa</taxon>
        <taxon>Nematoda</taxon>
        <taxon>Chromadorea</taxon>
        <taxon>Rhabditida</taxon>
        <taxon>Tylenchina</taxon>
        <taxon>Panagrolaimomorpha</taxon>
        <taxon>Panagrolaimoidea</taxon>
        <taxon>Panagrolaimidae</taxon>
        <taxon>Panagrellus</taxon>
    </lineage>
</organism>
<feature type="transmembrane region" description="Helical" evidence="1">
    <location>
        <begin position="117"/>
        <end position="137"/>
    </location>
</feature>
<proteinExistence type="predicted"/>
<name>A0A7E4W0H3_PANRE</name>
<evidence type="ECO:0000313" key="2">
    <source>
        <dbReference type="Proteomes" id="UP000492821"/>
    </source>
</evidence>
<feature type="transmembrane region" description="Helical" evidence="1">
    <location>
        <begin position="43"/>
        <end position="64"/>
    </location>
</feature>